<evidence type="ECO:0000313" key="1">
    <source>
        <dbReference type="EMBL" id="QHT97468.1"/>
    </source>
</evidence>
<name>A0A6C0IW36_9ZZZZ</name>
<dbReference type="Pfam" id="PF19071">
    <property type="entry name" value="DUF5767"/>
    <property type="match status" value="1"/>
</dbReference>
<dbReference type="AlphaFoldDB" id="A0A6C0IW36"/>
<sequence length="425" mass="48585">MNKNINLNNSNTNDKIDNDNININKVSSVENYELRSDEEVKSGNANIGLDLLVNPEKAKIKSNNSNEQIGINLNDIDSHKESQGNISEINLLDENYGDKTSRLNEQELEELVDGNDNDFYNKNLNNIDNGHNDNISITSKEYSNKKYNSFNIDLNKDGFSKENKEPTEFPHIVREDYKNNKVESIKSEIDYDALRKEKAELLFKLQKLERLGITMSKKFNFSSDIDEMRLEYDRIKAERGMDSSIKFQKKMLMACVTGLEFLNNRFDPMDIKLDGWSESVHENINDYNEVFEELHEKYKDRAQVAPELKLLFMVGGSAFMFHLTNTMFKSQLPGMGDIMKQNPELMKQFASAAMNTMSNDGNSAATFFNGQMPSNTNKESDTISIESNTVKRKMQPPTGVDEILNNLKSNSYQDDKTKGISLNIN</sequence>
<protein>
    <submittedName>
        <fullName evidence="1">Uncharacterized protein</fullName>
    </submittedName>
</protein>
<organism evidence="1">
    <name type="scientific">viral metagenome</name>
    <dbReference type="NCBI Taxonomy" id="1070528"/>
    <lineage>
        <taxon>unclassified sequences</taxon>
        <taxon>metagenomes</taxon>
        <taxon>organismal metagenomes</taxon>
    </lineage>
</organism>
<reference evidence="1" key="1">
    <citation type="journal article" date="2020" name="Nature">
        <title>Giant virus diversity and host interactions through global metagenomics.</title>
        <authorList>
            <person name="Schulz F."/>
            <person name="Roux S."/>
            <person name="Paez-Espino D."/>
            <person name="Jungbluth S."/>
            <person name="Walsh D.A."/>
            <person name="Denef V.J."/>
            <person name="McMahon K.D."/>
            <person name="Konstantinidis K.T."/>
            <person name="Eloe-Fadrosh E.A."/>
            <person name="Kyrpides N.C."/>
            <person name="Woyke T."/>
        </authorList>
    </citation>
    <scope>NUCLEOTIDE SEQUENCE</scope>
    <source>
        <strain evidence="1">GVMAG-M-3300025138-11</strain>
    </source>
</reference>
<accession>A0A6C0IW36</accession>
<proteinExistence type="predicted"/>
<dbReference type="EMBL" id="MN740277">
    <property type="protein sequence ID" value="QHT97468.1"/>
    <property type="molecule type" value="Genomic_DNA"/>
</dbReference>
<dbReference type="InterPro" id="IPR043910">
    <property type="entry name" value="DUF5767"/>
</dbReference>